<dbReference type="InterPro" id="IPR006175">
    <property type="entry name" value="YjgF/YER057c/UK114"/>
</dbReference>
<dbReference type="Gene3D" id="3.30.1330.40">
    <property type="entry name" value="RutC-like"/>
    <property type="match status" value="1"/>
</dbReference>
<evidence type="ECO:0000313" key="3">
    <source>
        <dbReference type="Proteomes" id="UP001595898"/>
    </source>
</evidence>
<reference evidence="2 3" key="1">
    <citation type="journal article" date="2019" name="Int. J. Syst. Evol. Microbiol.">
        <title>The Global Catalogue of Microorganisms (GCM) 10K type strain sequencing project: providing services to taxonomists for standard genome sequencing and annotation.</title>
        <authorList>
            <consortium name="The Broad Institute Genomics Platform"/>
            <consortium name="The Broad Institute Genome Sequencing Center for Infectious Disease"/>
            <person name="Wu L."/>
            <person name="Ma J."/>
        </authorList>
    </citation>
    <scope>NUCLEOTIDE SEQUENCE [LARGE SCALE GENOMIC DNA]</scope>
    <source>
        <strain evidence="2 3">WLHS5</strain>
    </source>
</reference>
<dbReference type="EC" id="3.5.-.-" evidence="2"/>
<keyword evidence="3" id="KW-1185">Reference proteome</keyword>
<dbReference type="RefSeq" id="WP_250141776.1">
    <property type="nucleotide sequence ID" value="NZ_JALIQP010000004.1"/>
</dbReference>
<dbReference type="AlphaFoldDB" id="A0ABD5PPL3"/>
<dbReference type="SUPFAM" id="SSF55298">
    <property type="entry name" value="YjgF-like"/>
    <property type="match status" value="1"/>
</dbReference>
<accession>A0ABD5PPL3</accession>
<organism evidence="2 3">
    <name type="scientific">Halosolutus amylolyticus</name>
    <dbReference type="NCBI Taxonomy" id="2932267"/>
    <lineage>
        <taxon>Archaea</taxon>
        <taxon>Methanobacteriati</taxon>
        <taxon>Methanobacteriota</taxon>
        <taxon>Stenosarchaea group</taxon>
        <taxon>Halobacteria</taxon>
        <taxon>Halobacteriales</taxon>
        <taxon>Natrialbaceae</taxon>
        <taxon>Halosolutus</taxon>
    </lineage>
</organism>
<dbReference type="PANTHER" id="PTHR11803:SF39">
    <property type="entry name" value="2-IMINOBUTANOATE_2-IMINOPROPANOATE DEAMINASE"/>
    <property type="match status" value="1"/>
</dbReference>
<dbReference type="PANTHER" id="PTHR11803">
    <property type="entry name" value="2-IMINOBUTANOATE/2-IMINOPROPANOATE DEAMINASE RIDA"/>
    <property type="match status" value="1"/>
</dbReference>
<proteinExistence type="predicted"/>
<sequence>MDQPNPGQSTEADDAATADRTAVDQPSSTVRRQRSGSKHTGAFGQRTGHSDLLFFEGVLPSDGSEIRSDEPIHAQTERCLDRLEERLSSVGLDLEDILRVRLTLTDLDERDVVDRVYASRFDGSYPPRTTTGVCELPGGADVQLEVVAADE</sequence>
<dbReference type="EMBL" id="JBHSFA010000005">
    <property type="protein sequence ID" value="MFC4542378.1"/>
    <property type="molecule type" value="Genomic_DNA"/>
</dbReference>
<evidence type="ECO:0000313" key="2">
    <source>
        <dbReference type="EMBL" id="MFC4542378.1"/>
    </source>
</evidence>
<gene>
    <name evidence="2" type="ORF">ACFO5R_10615</name>
</gene>
<comment type="caution">
    <text evidence="2">The sequence shown here is derived from an EMBL/GenBank/DDBJ whole genome shotgun (WGS) entry which is preliminary data.</text>
</comment>
<keyword evidence="2" id="KW-0378">Hydrolase</keyword>
<dbReference type="CDD" id="cd00448">
    <property type="entry name" value="YjgF_YER057c_UK114_family"/>
    <property type="match status" value="1"/>
</dbReference>
<feature type="region of interest" description="Disordered" evidence="1">
    <location>
        <begin position="1"/>
        <end position="46"/>
    </location>
</feature>
<dbReference type="InterPro" id="IPR035959">
    <property type="entry name" value="RutC-like_sf"/>
</dbReference>
<name>A0ABD5PPL3_9EURY</name>
<evidence type="ECO:0000256" key="1">
    <source>
        <dbReference type="SAM" id="MobiDB-lite"/>
    </source>
</evidence>
<dbReference type="Proteomes" id="UP001595898">
    <property type="component" value="Unassembled WGS sequence"/>
</dbReference>
<dbReference type="GO" id="GO:0016787">
    <property type="term" value="F:hydrolase activity"/>
    <property type="evidence" value="ECO:0007669"/>
    <property type="project" value="UniProtKB-KW"/>
</dbReference>
<dbReference type="Pfam" id="PF01042">
    <property type="entry name" value="Ribonuc_L-PSP"/>
    <property type="match status" value="1"/>
</dbReference>
<protein>
    <submittedName>
        <fullName evidence="2">RidA family protein</fullName>
        <ecNumber evidence="2">3.5.-.-</ecNumber>
    </submittedName>
</protein>